<sequence length="136" mass="15600">MLFLVNIQRQDKLVMFQNVSSLQNVRLFSAHLSSPPLPWNYHFHHPVLKQATDLYLKLIIFFSASITAQIKGHSKLSESFLCLEAQIFTIGEGRSFLTTLERSHLLEVKIPGSSLLRDIVERVIHPTKTSRKKNNC</sequence>
<protein>
    <submittedName>
        <fullName evidence="1">Uncharacterized protein</fullName>
    </submittedName>
</protein>
<accession>A0A2D4JIG8</accession>
<dbReference type="AlphaFoldDB" id="A0A2D4JIG8"/>
<evidence type="ECO:0000313" key="1">
    <source>
        <dbReference type="EMBL" id="LAA96224.1"/>
    </source>
</evidence>
<reference evidence="1" key="1">
    <citation type="submission" date="2017-07" db="EMBL/GenBank/DDBJ databases">
        <authorList>
            <person name="Mikheyev A."/>
            <person name="Grau M."/>
        </authorList>
    </citation>
    <scope>NUCLEOTIDE SEQUENCE</scope>
    <source>
        <tissue evidence="1">Venom_gland</tissue>
    </source>
</reference>
<dbReference type="EMBL" id="IACK01201244">
    <property type="protein sequence ID" value="LAA96224.1"/>
    <property type="molecule type" value="Transcribed_RNA"/>
</dbReference>
<organism evidence="1">
    <name type="scientific">Micrurus lemniscatus lemniscatus</name>
    <dbReference type="NCBI Taxonomy" id="129467"/>
    <lineage>
        <taxon>Eukaryota</taxon>
        <taxon>Metazoa</taxon>
        <taxon>Chordata</taxon>
        <taxon>Craniata</taxon>
        <taxon>Vertebrata</taxon>
        <taxon>Euteleostomi</taxon>
        <taxon>Lepidosauria</taxon>
        <taxon>Squamata</taxon>
        <taxon>Bifurcata</taxon>
        <taxon>Unidentata</taxon>
        <taxon>Episquamata</taxon>
        <taxon>Toxicofera</taxon>
        <taxon>Serpentes</taxon>
        <taxon>Colubroidea</taxon>
        <taxon>Elapidae</taxon>
        <taxon>Elapinae</taxon>
        <taxon>Micrurus</taxon>
    </lineage>
</organism>
<proteinExistence type="predicted"/>
<name>A0A2D4JIG8_MICLE</name>
<reference evidence="1" key="2">
    <citation type="submission" date="2017-11" db="EMBL/GenBank/DDBJ databases">
        <title>Coralsnake Venomics: Analyses of Venom Gland Transcriptomes and Proteomes of Six Brazilian Taxa.</title>
        <authorList>
            <person name="Aird S.D."/>
            <person name="Jorge da Silva N."/>
            <person name="Qiu L."/>
            <person name="Villar-Briones A."/>
            <person name="Aparecida-Saddi V."/>
            <person name="Campos-Telles M.P."/>
            <person name="Grau M."/>
            <person name="Mikheyev A.S."/>
        </authorList>
    </citation>
    <scope>NUCLEOTIDE SEQUENCE</scope>
    <source>
        <tissue evidence="1">Venom_gland</tissue>
    </source>
</reference>